<dbReference type="EMBL" id="JACYXI010000012">
    <property type="protein sequence ID" value="MBD8893353.1"/>
    <property type="molecule type" value="Genomic_DNA"/>
</dbReference>
<evidence type="ECO:0000313" key="2">
    <source>
        <dbReference type="Proteomes" id="UP000632063"/>
    </source>
</evidence>
<dbReference type="Proteomes" id="UP000632063">
    <property type="component" value="Unassembled WGS sequence"/>
</dbReference>
<reference evidence="1 2" key="2">
    <citation type="journal article" date="2021" name="Int. J. Syst. Evol. Microbiol.">
        <title>Roseibium litorale sp. nov., isolated from a tidal flat sediment and proposal for the reclassification of Labrenzia polysiphoniae as Roseibium polysiphoniae comb. nov.</title>
        <authorList>
            <person name="Liu Y."/>
            <person name="Pei T."/>
            <person name="Du J."/>
            <person name="Chao M."/>
            <person name="Deng M.R."/>
            <person name="Zhu H."/>
        </authorList>
    </citation>
    <scope>NUCLEOTIDE SEQUENCE [LARGE SCALE GENOMIC DNA]</scope>
    <source>
        <strain evidence="1 2">4C16A</strain>
    </source>
</reference>
<comment type="caution">
    <text evidence="1">The sequence shown here is derived from an EMBL/GenBank/DDBJ whole genome shotgun (WGS) entry which is preliminary data.</text>
</comment>
<organism evidence="1 2">
    <name type="scientific">Roseibium litorale</name>
    <dbReference type="NCBI Taxonomy" id="2803841"/>
    <lineage>
        <taxon>Bacteria</taxon>
        <taxon>Pseudomonadati</taxon>
        <taxon>Pseudomonadota</taxon>
        <taxon>Alphaproteobacteria</taxon>
        <taxon>Hyphomicrobiales</taxon>
        <taxon>Stappiaceae</taxon>
        <taxon>Roseibium</taxon>
    </lineage>
</organism>
<sequence length="290" mass="31813">MGALLADVSELSFAKAQDVLPGLAGGLRDGRVVPYLGPQLLTAANPDIPATPEALAAFFQSKVALPSRARGNAWAAAQYIESTRHRATVTALMAEAFATPAKPTDLHHMLAALDLPLIVDSWYDGAMRSALETRDGWGEIQGITRAGIGEDQWYRFYDRSGEKTDVAAATCWKTILYKPHGGIVPARNFLISDADYVEVLTEIDIQTPIPEMVRDRRTEHGFLFFGCRFHDQLLRTYARQIMKRSAGPHYVIVDPADTLTRNEARFLAAQEIIPISATVEEAAGMMLEAA</sequence>
<accession>A0ABR9CRP7</accession>
<dbReference type="RefSeq" id="WP_192149477.1">
    <property type="nucleotide sequence ID" value="NZ_JACYXI010000012.1"/>
</dbReference>
<dbReference type="Pfam" id="PF13289">
    <property type="entry name" value="SIR2_2"/>
    <property type="match status" value="1"/>
</dbReference>
<evidence type="ECO:0000313" key="1">
    <source>
        <dbReference type="EMBL" id="MBD8893353.1"/>
    </source>
</evidence>
<gene>
    <name evidence="1" type="ORF">IG616_17545</name>
</gene>
<name>A0ABR9CRP7_9HYPH</name>
<keyword evidence="2" id="KW-1185">Reference proteome</keyword>
<reference evidence="2" key="1">
    <citation type="submission" date="2020-09" db="EMBL/GenBank/DDBJ databases">
        <title>The genome sequence of strain Labrenzia suaedae 4C16A.</title>
        <authorList>
            <person name="Liu Y."/>
        </authorList>
    </citation>
    <scope>NUCLEOTIDE SEQUENCE [LARGE SCALE GENOMIC DNA]</scope>
    <source>
        <strain evidence="2">4C16A</strain>
    </source>
</reference>
<protein>
    <submittedName>
        <fullName evidence="1">SIR2 family protein</fullName>
    </submittedName>
</protein>
<proteinExistence type="predicted"/>